<proteinExistence type="inferred from homology"/>
<dbReference type="Pfam" id="PF02902">
    <property type="entry name" value="Peptidase_C48"/>
    <property type="match status" value="1"/>
</dbReference>
<feature type="compositionally biased region" description="Acidic residues" evidence="7">
    <location>
        <begin position="949"/>
        <end position="963"/>
    </location>
</feature>
<protein>
    <recommendedName>
        <fullName evidence="8">Ubiquitin-like protease family profile domain-containing protein</fullName>
    </recommendedName>
</protein>
<dbReference type="EMBL" id="CABITT030000001">
    <property type="protein sequence ID" value="VVA90636.1"/>
    <property type="molecule type" value="Genomic_DNA"/>
</dbReference>
<dbReference type="Proteomes" id="UP000489600">
    <property type="component" value="Unassembled WGS sequence"/>
</dbReference>
<feature type="compositionally biased region" description="Low complexity" evidence="7">
    <location>
        <begin position="828"/>
        <end position="837"/>
    </location>
</feature>
<evidence type="ECO:0000313" key="9">
    <source>
        <dbReference type="EMBL" id="VVA90636.1"/>
    </source>
</evidence>
<dbReference type="SUPFAM" id="SSF54001">
    <property type="entry name" value="Cysteine proteinases"/>
    <property type="match status" value="1"/>
</dbReference>
<comment type="similarity">
    <text evidence="1">Belongs to the peptidase C48 family.</text>
</comment>
<feature type="domain" description="Ubiquitin-like protease family profile" evidence="8">
    <location>
        <begin position="419"/>
        <end position="613"/>
    </location>
</feature>
<dbReference type="PANTHER" id="PTHR47764:SF2">
    <property type="entry name" value="UBIQUITIN-LIKE PROTEASE FAMILY PROFILE DOMAIN-CONTAINING PROTEIN"/>
    <property type="match status" value="1"/>
</dbReference>
<dbReference type="InterPro" id="IPR003653">
    <property type="entry name" value="Peptidase_C48_C"/>
</dbReference>
<name>A0A565AMM6_9BRAS</name>
<dbReference type="OrthoDB" id="442460at2759"/>
<reference evidence="9" key="1">
    <citation type="submission" date="2019-07" db="EMBL/GenBank/DDBJ databases">
        <authorList>
            <person name="Dittberner H."/>
        </authorList>
    </citation>
    <scope>NUCLEOTIDE SEQUENCE [LARGE SCALE GENOMIC DNA]</scope>
</reference>
<organism evidence="9 10">
    <name type="scientific">Arabis nemorensis</name>
    <dbReference type="NCBI Taxonomy" id="586526"/>
    <lineage>
        <taxon>Eukaryota</taxon>
        <taxon>Viridiplantae</taxon>
        <taxon>Streptophyta</taxon>
        <taxon>Embryophyta</taxon>
        <taxon>Tracheophyta</taxon>
        <taxon>Spermatophyta</taxon>
        <taxon>Magnoliopsida</taxon>
        <taxon>eudicotyledons</taxon>
        <taxon>Gunneridae</taxon>
        <taxon>Pentapetalae</taxon>
        <taxon>rosids</taxon>
        <taxon>malvids</taxon>
        <taxon>Brassicales</taxon>
        <taxon>Brassicaceae</taxon>
        <taxon>Arabideae</taxon>
        <taxon>Arabis</taxon>
    </lineage>
</organism>
<dbReference type="Gene3D" id="1.10.418.20">
    <property type="match status" value="1"/>
</dbReference>
<feature type="region of interest" description="Disordered" evidence="7">
    <location>
        <begin position="821"/>
        <end position="865"/>
    </location>
</feature>
<keyword evidence="10" id="KW-1185">Reference proteome</keyword>
<keyword evidence="2" id="KW-0645">Protease</keyword>
<evidence type="ECO:0000256" key="1">
    <source>
        <dbReference type="ARBA" id="ARBA00005234"/>
    </source>
</evidence>
<evidence type="ECO:0000256" key="5">
    <source>
        <dbReference type="ARBA" id="ARBA00022807"/>
    </source>
</evidence>
<evidence type="ECO:0000256" key="3">
    <source>
        <dbReference type="ARBA" id="ARBA00022786"/>
    </source>
</evidence>
<feature type="region of interest" description="Disordered" evidence="7">
    <location>
        <begin position="879"/>
        <end position="983"/>
    </location>
</feature>
<evidence type="ECO:0000313" key="10">
    <source>
        <dbReference type="Proteomes" id="UP000489600"/>
    </source>
</evidence>
<comment type="function">
    <text evidence="6">Protease that catalyzes two essential functions in the SUMO pathway: processing of full-length SUMOs to their mature forms and deconjugation of SUMO from targeted proteins.</text>
</comment>
<keyword evidence="3" id="KW-0833">Ubl conjugation pathway</keyword>
<evidence type="ECO:0000259" key="8">
    <source>
        <dbReference type="PROSITE" id="PS50600"/>
    </source>
</evidence>
<dbReference type="GO" id="GO:0008234">
    <property type="term" value="F:cysteine-type peptidase activity"/>
    <property type="evidence" value="ECO:0007669"/>
    <property type="project" value="UniProtKB-KW"/>
</dbReference>
<feature type="compositionally biased region" description="Basic and acidic residues" evidence="7">
    <location>
        <begin position="901"/>
        <end position="937"/>
    </location>
</feature>
<dbReference type="PROSITE" id="PS50600">
    <property type="entry name" value="ULP_PROTEASE"/>
    <property type="match status" value="1"/>
</dbReference>
<comment type="caution">
    <text evidence="9">The sequence shown here is derived from an EMBL/GenBank/DDBJ whole genome shotgun (WGS) entry which is preliminary data.</text>
</comment>
<feature type="compositionally biased region" description="Basic and acidic residues" evidence="7">
    <location>
        <begin position="852"/>
        <end position="865"/>
    </location>
</feature>
<dbReference type="AlphaFoldDB" id="A0A565AMM6"/>
<dbReference type="InterPro" id="IPR057375">
    <property type="entry name" value="ULP2A/B_PH"/>
</dbReference>
<keyword evidence="5" id="KW-0788">Thiol protease</keyword>
<evidence type="ECO:0000256" key="4">
    <source>
        <dbReference type="ARBA" id="ARBA00022801"/>
    </source>
</evidence>
<evidence type="ECO:0000256" key="2">
    <source>
        <dbReference type="ARBA" id="ARBA00022670"/>
    </source>
</evidence>
<sequence length="983" mass="111236">MKKNIDVYDFNEDDELAESAAGKLLEKFTNPSPCNSPVLQRQRIRSFCHDKRVQNEELEGTSCAEADTALVDHHCEDSPTLVTEAEESGVSLTFRLETRDHLKETDADHDNHDLMFGLNTEDHAKETDADNDNHGLMFGLNTEDHAKETDVDHDNDGLMFGLNTDDDIEETDVDHGLESFSCQPDAKSFYAGTSSYSQHQLNSSLSDSSSSEEQNDMISAIDESLSDRSALSEASDSEGDEDWMAEHCFNDVEKIDRNTTVIMTPEYVVLKDTSCAESLVMFSCNGIKIKSYIANNEEGPFSCEFGVEDIVSIQYNWYQNVGLIILRIRVLLKDEKCHEDMQHTTDIDELKFAVKEHNWPEKQQKINSLHVKYPAVWNADLDDDVEVSGDNLHQRKRYFPSFDEPFEDVIYPKGDPDAVSICKRDVELLQPETFVNDTIIDFYINYLKNQIQTEERQRFHFFNSFFFRKLADLDKDPSSIADGKAAFLRVRKWTRKVDMFGKDYIFVPVNFNLHWSLIVICHPGEVVNCKDLDLDDSTKVPCILHMDSIKGSHAGLKNLVQSYLCEEWKERHKETSDDISSRFMNLRFVSLELPQQENSFDCGLFLLHYLELFLAEAPNNFSPFKIYDTSNFLYLNWFPPAEASLKRTLIQKLIFELLENRSREVSNEQNQSCESPVHVNNNTGIEVLSERCNPLIDCNGNMTQTQDDQGIEMTLLERSSMRNVQPANDSGMVLRDLFDSGANNTGSLLGQLQQTFEEPSSFYNLSNNSLAGEQVDIETGEQFMCLNAGEGNFQRITGSASPRASMSLSSWNLGIMAEPNEDEAELLSETSKSSSSNDSEDIGIIEDSPMQNDERETGKSPPREKVSLFSATMGLSTDHITENEEFVSSPVVPLSQDDRDEEKPLELDLEVGDKTRDDLGIGDKVSDSLGIEDKTSEDVGIIGDKTSEDIGDEEEPVEGEDEERAAKRQRLTTTGEEVNEMER</sequence>
<evidence type="ECO:0000256" key="7">
    <source>
        <dbReference type="SAM" id="MobiDB-lite"/>
    </source>
</evidence>
<keyword evidence="4" id="KW-0378">Hydrolase</keyword>
<dbReference type="PANTHER" id="PTHR47764">
    <property type="entry name" value="UBIQUITIN-LIKE-SPECIFIC PROTEASE 2B-RELATED"/>
    <property type="match status" value="1"/>
</dbReference>
<dbReference type="GO" id="GO:0006508">
    <property type="term" value="P:proteolysis"/>
    <property type="evidence" value="ECO:0007669"/>
    <property type="project" value="UniProtKB-KW"/>
</dbReference>
<dbReference type="Gene3D" id="3.30.310.130">
    <property type="entry name" value="Ubiquitin-related"/>
    <property type="match status" value="1"/>
</dbReference>
<gene>
    <name evidence="9" type="ORF">ANE_LOCUS1081</name>
</gene>
<accession>A0A565AMM6</accession>
<dbReference type="Pfam" id="PF25352">
    <property type="entry name" value="PH_ULP"/>
    <property type="match status" value="1"/>
</dbReference>
<dbReference type="FunFam" id="3.30.310.130:FF:000006">
    <property type="entry name" value="Probable ubiquitin-like-specific protease 2B"/>
    <property type="match status" value="1"/>
</dbReference>
<evidence type="ECO:0000256" key="6">
    <source>
        <dbReference type="ARBA" id="ARBA00057729"/>
    </source>
</evidence>
<dbReference type="InterPro" id="IPR038765">
    <property type="entry name" value="Papain-like_cys_pep_sf"/>
</dbReference>